<dbReference type="GO" id="GO:0005739">
    <property type="term" value="C:mitochondrion"/>
    <property type="evidence" value="ECO:0007669"/>
    <property type="project" value="UniProtKB-SubCell"/>
</dbReference>
<feature type="compositionally biased region" description="Pro residues" evidence="2">
    <location>
        <begin position="18"/>
        <end position="62"/>
    </location>
</feature>
<comment type="similarity">
    <text evidence="1">Belongs to the AIM24 family.</text>
</comment>
<evidence type="ECO:0000313" key="3">
    <source>
        <dbReference type="EMBL" id="CAF9927888.1"/>
    </source>
</evidence>
<comment type="caution">
    <text evidence="3">The sequence shown here is derived from an EMBL/GenBank/DDBJ whole genome shotgun (WGS) entry which is preliminary data.</text>
</comment>
<proteinExistence type="inferred from homology"/>
<accession>A0A8H3FNJ4</accession>
<reference evidence="3" key="1">
    <citation type="submission" date="2021-03" db="EMBL/GenBank/DDBJ databases">
        <authorList>
            <person name="Tagirdzhanova G."/>
        </authorList>
    </citation>
    <scope>NUCLEOTIDE SEQUENCE</scope>
</reference>
<dbReference type="NCBIfam" id="TIGR00266">
    <property type="entry name" value="TIGR00266 family protein"/>
    <property type="match status" value="1"/>
</dbReference>
<dbReference type="EMBL" id="CAJPDT010000048">
    <property type="protein sequence ID" value="CAF9927888.1"/>
    <property type="molecule type" value="Genomic_DNA"/>
</dbReference>
<feature type="region of interest" description="Disordered" evidence="2">
    <location>
        <begin position="1"/>
        <end position="167"/>
    </location>
</feature>
<protein>
    <recommendedName>
        <fullName evidence="1">Altered inheritance of mitochondria protein 24, mitochondrial</fullName>
    </recommendedName>
</protein>
<comment type="subcellular location">
    <subcellularLocation>
        <location evidence="1">Mitochondrion</location>
    </subcellularLocation>
</comment>
<evidence type="ECO:0000313" key="4">
    <source>
        <dbReference type="Proteomes" id="UP000664534"/>
    </source>
</evidence>
<dbReference type="Pfam" id="PF01987">
    <property type="entry name" value="AIM24"/>
    <property type="match status" value="1"/>
</dbReference>
<dbReference type="PANTHER" id="PTHR31801:SF0">
    <property type="entry name" value="ALTERED INHERITANCE OF MITOCHONDRIA PROTEIN 24, MITOCHONDRIAL"/>
    <property type="match status" value="1"/>
</dbReference>
<keyword evidence="4" id="KW-1185">Reference proteome</keyword>
<dbReference type="AlphaFoldDB" id="A0A8H3FNJ4"/>
<dbReference type="OrthoDB" id="1705416at2759"/>
<dbReference type="InterPro" id="IPR036983">
    <property type="entry name" value="AIM24_sf"/>
</dbReference>
<dbReference type="SUPFAM" id="SSF51219">
    <property type="entry name" value="TRAP-like"/>
    <property type="match status" value="1"/>
</dbReference>
<gene>
    <name evidence="3" type="ORF">IMSHALPRED_007323</name>
</gene>
<evidence type="ECO:0000256" key="2">
    <source>
        <dbReference type="SAM" id="MobiDB-lite"/>
    </source>
</evidence>
<dbReference type="Proteomes" id="UP000664534">
    <property type="component" value="Unassembled WGS sequence"/>
</dbReference>
<evidence type="ECO:0000256" key="1">
    <source>
        <dbReference type="RuleBase" id="RU363045"/>
    </source>
</evidence>
<name>A0A8H3FNJ4_9LECA</name>
<sequence length="389" mass="41019">MASPPPPGYGSPAHGGYYPPPPGGPPESRIYPPPVQSFPPPPSSPGFPPPQTQSYPPPPSQPSPSSGGYPPPPMQQQYASNGHRASFAPPPQAATPTPSYTPEKKPPMELYQEPPPSAGFVGSRKDSQPSMTPEKPPLNSNQSSQMPGGAPAQGHFTGAGATTQDDVGTFNGGSYRISHRNTNTILTLQLAMGCPLHAKPGIMIAMSPTITLKGAVKFSMKKLIAGGEIMTSLYTGPGELLFTPPFLGDITTLRLTGKEQWSVGKDAFMAATQGVVKELKNQGFSKAMFSGEGLFVYKMSGTGILWLASFGAIIRKDLVEGEKYIIDNGHLVAWNCKYVMERVASGGIISGISSGEGLVCKFSGPGTVFMQTRNPKEFAAWMGAHTANA</sequence>
<organism evidence="3 4">
    <name type="scientific">Imshaugia aleurites</name>
    <dbReference type="NCBI Taxonomy" id="172621"/>
    <lineage>
        <taxon>Eukaryota</taxon>
        <taxon>Fungi</taxon>
        <taxon>Dikarya</taxon>
        <taxon>Ascomycota</taxon>
        <taxon>Pezizomycotina</taxon>
        <taxon>Lecanoromycetes</taxon>
        <taxon>OSLEUM clade</taxon>
        <taxon>Lecanoromycetidae</taxon>
        <taxon>Lecanorales</taxon>
        <taxon>Lecanorineae</taxon>
        <taxon>Parmeliaceae</taxon>
        <taxon>Imshaugia</taxon>
    </lineage>
</organism>
<keyword evidence="1" id="KW-0496">Mitochondrion</keyword>
<dbReference type="InterPro" id="IPR016031">
    <property type="entry name" value="Trp_RNA-bd_attenuator-like_dom"/>
</dbReference>
<dbReference type="InterPro" id="IPR002838">
    <property type="entry name" value="AIM24"/>
</dbReference>
<dbReference type="PANTHER" id="PTHR31801">
    <property type="entry name" value="ALTERED INHERITANCE OF MITOCHONDRIA PROTEIN 24, MITOCHONDRIAL"/>
    <property type="match status" value="1"/>
</dbReference>
<dbReference type="Gene3D" id="3.60.160.10">
    <property type="entry name" value="Mitochondrial biogenesis AIM24"/>
    <property type="match status" value="1"/>
</dbReference>